<dbReference type="RefSeq" id="WP_050638661.1">
    <property type="nucleotide sequence ID" value="NZ_CABKUE010000004.1"/>
</dbReference>
<evidence type="ECO:0000256" key="8">
    <source>
        <dbReference type="ARBA" id="ARBA00022989"/>
    </source>
</evidence>
<dbReference type="InterPro" id="IPR004387">
    <property type="entry name" value="Pept_M50_Zn"/>
</dbReference>
<evidence type="ECO:0000256" key="9">
    <source>
        <dbReference type="ARBA" id="ARBA00023049"/>
    </source>
</evidence>
<keyword evidence="10 11" id="KW-0472">Membrane</keyword>
<dbReference type="OrthoDB" id="9782003at2"/>
<evidence type="ECO:0000256" key="11">
    <source>
        <dbReference type="RuleBase" id="RU362031"/>
    </source>
</evidence>
<dbReference type="Proteomes" id="UP000095544">
    <property type="component" value="Unassembled WGS sequence"/>
</dbReference>
<protein>
    <recommendedName>
        <fullName evidence="11">Zinc metalloprotease</fullName>
        <ecNumber evidence="11">3.4.24.-</ecNumber>
    </recommendedName>
</protein>
<dbReference type="SUPFAM" id="SSF50156">
    <property type="entry name" value="PDZ domain-like"/>
    <property type="match status" value="1"/>
</dbReference>
<accession>A0A174KBP1</accession>
<evidence type="ECO:0000256" key="7">
    <source>
        <dbReference type="ARBA" id="ARBA00022833"/>
    </source>
</evidence>
<feature type="domain" description="Peptidase M50" evidence="12">
    <location>
        <begin position="6"/>
        <end position="331"/>
    </location>
</feature>
<evidence type="ECO:0000256" key="2">
    <source>
        <dbReference type="ARBA" id="ARBA00004141"/>
    </source>
</evidence>
<dbReference type="PANTHER" id="PTHR42837">
    <property type="entry name" value="REGULATOR OF SIGMA-E PROTEASE RSEP"/>
    <property type="match status" value="1"/>
</dbReference>
<dbReference type="PANTHER" id="PTHR42837:SF2">
    <property type="entry name" value="MEMBRANE METALLOPROTEASE ARASP2, CHLOROPLASTIC-RELATED"/>
    <property type="match status" value="1"/>
</dbReference>
<evidence type="ECO:0000256" key="6">
    <source>
        <dbReference type="ARBA" id="ARBA00022801"/>
    </source>
</evidence>
<evidence type="ECO:0000256" key="10">
    <source>
        <dbReference type="ARBA" id="ARBA00023136"/>
    </source>
</evidence>
<feature type="transmembrane region" description="Helical" evidence="11">
    <location>
        <begin position="84"/>
        <end position="113"/>
    </location>
</feature>
<proteinExistence type="inferred from homology"/>
<dbReference type="GO" id="GO:0046872">
    <property type="term" value="F:metal ion binding"/>
    <property type="evidence" value="ECO:0007669"/>
    <property type="project" value="UniProtKB-KW"/>
</dbReference>
<keyword evidence="8 11" id="KW-1133">Transmembrane helix</keyword>
<dbReference type="Pfam" id="PF02163">
    <property type="entry name" value="Peptidase_M50"/>
    <property type="match status" value="1"/>
</dbReference>
<organism evidence="13 14">
    <name type="scientific">Faecalicatena contorta</name>
    <dbReference type="NCBI Taxonomy" id="39482"/>
    <lineage>
        <taxon>Bacteria</taxon>
        <taxon>Bacillati</taxon>
        <taxon>Bacillota</taxon>
        <taxon>Clostridia</taxon>
        <taxon>Lachnospirales</taxon>
        <taxon>Lachnospiraceae</taxon>
        <taxon>Faecalicatena</taxon>
    </lineage>
</organism>
<dbReference type="NCBIfam" id="TIGR00054">
    <property type="entry name" value="RIP metalloprotease RseP"/>
    <property type="match status" value="1"/>
</dbReference>
<keyword evidence="11" id="KW-0479">Metal-binding</keyword>
<dbReference type="GO" id="GO:0016020">
    <property type="term" value="C:membrane"/>
    <property type="evidence" value="ECO:0007669"/>
    <property type="project" value="UniProtKB-SubCell"/>
</dbReference>
<dbReference type="Gene3D" id="2.30.42.10">
    <property type="match status" value="1"/>
</dbReference>
<evidence type="ECO:0000256" key="5">
    <source>
        <dbReference type="ARBA" id="ARBA00022692"/>
    </source>
</evidence>
<feature type="transmembrane region" description="Helical" evidence="11">
    <location>
        <begin position="318"/>
        <end position="337"/>
    </location>
</feature>
<dbReference type="EC" id="3.4.24.-" evidence="11"/>
<dbReference type="InterPro" id="IPR008915">
    <property type="entry name" value="Peptidase_M50"/>
</dbReference>
<evidence type="ECO:0000256" key="4">
    <source>
        <dbReference type="ARBA" id="ARBA00022670"/>
    </source>
</evidence>
<evidence type="ECO:0000313" key="13">
    <source>
        <dbReference type="EMBL" id="CUP09403.1"/>
    </source>
</evidence>
<evidence type="ECO:0000313" key="14">
    <source>
        <dbReference type="Proteomes" id="UP000095544"/>
    </source>
</evidence>
<keyword evidence="5 11" id="KW-0812">Transmembrane</keyword>
<dbReference type="AlphaFoldDB" id="A0A174KBP1"/>
<keyword evidence="9 11" id="KW-0482">Metalloprotease</keyword>
<dbReference type="GO" id="GO:0004222">
    <property type="term" value="F:metalloendopeptidase activity"/>
    <property type="evidence" value="ECO:0007669"/>
    <property type="project" value="InterPro"/>
</dbReference>
<dbReference type="CDD" id="cd06163">
    <property type="entry name" value="S2P-M50_PDZ_RseP-like"/>
    <property type="match status" value="1"/>
</dbReference>
<sequence>MGIILAILLFSVVIIFHELGHFTLAKLNGIRVDEFSLGLGPTIIGKEFRGTKFSLKLLPFGGACMMGEDDADDLTEGSFNSKSVWARISVIAAGPVFNFIMALIFSVILVAWIGYDAPVVQGVDAGYSAMEQGLQEGDVITGLNGKDIHLWREVSLFNMMNRDADSVEVTYERDGQEYTATIVPRQLEGDSMKRMGIRGSTANTKAGLVDSVKYGAYTLRYWVNYTFDCLRMLVTGQIGIKQMSGPVGIVNFVDDTYKQAAPSGAATVILNLLNIAILLSANLGVMNLLPIPALDGGRLVFLIVEAVRRKRVPPEKEGMVHIAGFALLMVLMVVVLFNDIRNIF</sequence>
<feature type="transmembrane region" description="Helical" evidence="11">
    <location>
        <begin position="268"/>
        <end position="289"/>
    </location>
</feature>
<keyword evidence="7 11" id="KW-0862">Zinc</keyword>
<keyword evidence="6 11" id="KW-0378">Hydrolase</keyword>
<dbReference type="STRING" id="39482.ERS852491_04252"/>
<comment type="cofactor">
    <cofactor evidence="1 11">
        <name>Zn(2+)</name>
        <dbReference type="ChEBI" id="CHEBI:29105"/>
    </cofactor>
</comment>
<evidence type="ECO:0000256" key="3">
    <source>
        <dbReference type="ARBA" id="ARBA00007931"/>
    </source>
</evidence>
<evidence type="ECO:0000256" key="1">
    <source>
        <dbReference type="ARBA" id="ARBA00001947"/>
    </source>
</evidence>
<comment type="similarity">
    <text evidence="3 11">Belongs to the peptidase M50B family.</text>
</comment>
<dbReference type="InterPro" id="IPR036034">
    <property type="entry name" value="PDZ_sf"/>
</dbReference>
<reference evidence="13 14" key="1">
    <citation type="submission" date="2015-09" db="EMBL/GenBank/DDBJ databases">
        <authorList>
            <consortium name="Pathogen Informatics"/>
        </authorList>
    </citation>
    <scope>NUCLEOTIDE SEQUENCE [LARGE SCALE GENOMIC DNA]</scope>
    <source>
        <strain evidence="13 14">2789STDY5834876</strain>
    </source>
</reference>
<evidence type="ECO:0000259" key="12">
    <source>
        <dbReference type="Pfam" id="PF02163"/>
    </source>
</evidence>
<gene>
    <name evidence="13" type="primary">rasP</name>
    <name evidence="13" type="ORF">ERS852491_04252</name>
</gene>
<keyword evidence="4 13" id="KW-0645">Protease</keyword>
<dbReference type="EMBL" id="CYZU01000056">
    <property type="protein sequence ID" value="CUP09403.1"/>
    <property type="molecule type" value="Genomic_DNA"/>
</dbReference>
<comment type="subcellular location">
    <subcellularLocation>
        <location evidence="2">Membrane</location>
        <topology evidence="2">Multi-pass membrane protein</topology>
    </subcellularLocation>
</comment>
<name>A0A174KBP1_9FIRM</name>
<dbReference type="GO" id="GO:0006508">
    <property type="term" value="P:proteolysis"/>
    <property type="evidence" value="ECO:0007669"/>
    <property type="project" value="UniProtKB-KW"/>
</dbReference>